<feature type="region of interest" description="Disordered" evidence="1">
    <location>
        <begin position="64"/>
        <end position="121"/>
    </location>
</feature>
<dbReference type="Proteomes" id="UP000641386">
    <property type="component" value="Unassembled WGS sequence"/>
</dbReference>
<dbReference type="AlphaFoldDB" id="A0A919ALY2"/>
<evidence type="ECO:0000313" key="3">
    <source>
        <dbReference type="Proteomes" id="UP000641386"/>
    </source>
</evidence>
<evidence type="ECO:0000313" key="2">
    <source>
        <dbReference type="EMBL" id="GHF15268.1"/>
    </source>
</evidence>
<reference evidence="2" key="2">
    <citation type="submission" date="2020-09" db="EMBL/GenBank/DDBJ databases">
        <authorList>
            <person name="Sun Q."/>
            <person name="Ohkuma M."/>
        </authorList>
    </citation>
    <scope>NUCLEOTIDE SEQUENCE</scope>
    <source>
        <strain evidence="2">JCM 3302</strain>
    </source>
</reference>
<reference evidence="2" key="1">
    <citation type="journal article" date="2014" name="Int. J. Syst. Evol. Microbiol.">
        <title>Complete genome sequence of Corynebacterium casei LMG S-19264T (=DSM 44701T), isolated from a smear-ripened cheese.</title>
        <authorList>
            <consortium name="US DOE Joint Genome Institute (JGI-PGF)"/>
            <person name="Walter F."/>
            <person name="Albersmeier A."/>
            <person name="Kalinowski J."/>
            <person name="Ruckert C."/>
        </authorList>
    </citation>
    <scope>NUCLEOTIDE SEQUENCE</scope>
    <source>
        <strain evidence="2">JCM 3302</strain>
    </source>
</reference>
<organism evidence="2 3">
    <name type="scientific">Streptomyces spiralis</name>
    <dbReference type="NCBI Taxonomy" id="66376"/>
    <lineage>
        <taxon>Bacteria</taxon>
        <taxon>Bacillati</taxon>
        <taxon>Actinomycetota</taxon>
        <taxon>Actinomycetes</taxon>
        <taxon>Kitasatosporales</taxon>
        <taxon>Streptomycetaceae</taxon>
        <taxon>Streptomyces</taxon>
    </lineage>
</organism>
<sequence length="121" mass="12748">MLMAESRHTKAENVRRCFKPSAAVIGVAPSVWPRLAPDADRPPSAFEPLPLPVVDVPVPQRRWNRGVTGQDAHGVLQGATTSGGQRQPWSTPRLAQSTETGVAGAGSTGAGPVVMPCCDIR</sequence>
<dbReference type="EMBL" id="BNBC01000070">
    <property type="protein sequence ID" value="GHF15268.1"/>
    <property type="molecule type" value="Genomic_DNA"/>
</dbReference>
<proteinExistence type="predicted"/>
<name>A0A919ALY2_9ACTN</name>
<keyword evidence="3" id="KW-1185">Reference proteome</keyword>
<evidence type="ECO:0000256" key="1">
    <source>
        <dbReference type="SAM" id="MobiDB-lite"/>
    </source>
</evidence>
<protein>
    <submittedName>
        <fullName evidence="2">Uncharacterized protein</fullName>
    </submittedName>
</protein>
<gene>
    <name evidence="2" type="ORF">GCM10014715_83230</name>
</gene>
<comment type="caution">
    <text evidence="2">The sequence shown here is derived from an EMBL/GenBank/DDBJ whole genome shotgun (WGS) entry which is preliminary data.</text>
</comment>
<feature type="compositionally biased region" description="Polar residues" evidence="1">
    <location>
        <begin position="78"/>
        <end position="97"/>
    </location>
</feature>
<accession>A0A919ALY2</accession>